<dbReference type="GO" id="GO:0005524">
    <property type="term" value="F:ATP binding"/>
    <property type="evidence" value="ECO:0007669"/>
    <property type="project" value="UniProtKB-KW"/>
</dbReference>
<accession>A0A0M4M4G2</accession>
<name>A0A0M4M4G2_BIFLI</name>
<sequence>MSTLIRLEHLSAEVRLPDGERLTTVDDVSASFERGTSTAIIEGTWLTGADEPATLETAVDESARQYVHDGTHHLRQRDHTATLLAASLGPESALLLRPSKPYGCNPRWHCDEPEAILNKPTDSWMVGIPIIDCIR</sequence>
<organism evidence="1 2">
    <name type="scientific">Bifidobacterium longum subsp. infantis</name>
    <dbReference type="NCBI Taxonomy" id="1682"/>
    <lineage>
        <taxon>Bacteria</taxon>
        <taxon>Bacillati</taxon>
        <taxon>Actinomycetota</taxon>
        <taxon>Actinomycetes</taxon>
        <taxon>Bifidobacteriales</taxon>
        <taxon>Bifidobacteriaceae</taxon>
        <taxon>Bifidobacterium</taxon>
    </lineage>
</organism>
<dbReference type="RefSeq" id="WP_060621065.1">
    <property type="nucleotide sequence ID" value="NZ_CP010411.1"/>
</dbReference>
<protein>
    <submittedName>
        <fullName evidence="1">ABC transporter, ATP-binding protein</fullName>
    </submittedName>
</protein>
<evidence type="ECO:0000313" key="1">
    <source>
        <dbReference type="EMBL" id="ALE09997.1"/>
    </source>
</evidence>
<keyword evidence="1" id="KW-0067">ATP-binding</keyword>
<dbReference type="AlphaFoldDB" id="A0A0M4M4G2"/>
<keyword evidence="1" id="KW-0547">Nucleotide-binding</keyword>
<evidence type="ECO:0000313" key="2">
    <source>
        <dbReference type="Proteomes" id="UP000067206"/>
    </source>
</evidence>
<dbReference type="PATRIC" id="fig|1682.24.peg.1943"/>
<gene>
    <name evidence="1" type="ORF">RY67_1997</name>
</gene>
<dbReference type="EMBL" id="CP010411">
    <property type="protein sequence ID" value="ALE09997.1"/>
    <property type="molecule type" value="Genomic_DNA"/>
</dbReference>
<reference evidence="1 2" key="1">
    <citation type="submission" date="2014-12" db="EMBL/GenBank/DDBJ databases">
        <title>Complete genome sequence of Bifidobacterium longum subsp. infantis BT1.</title>
        <authorList>
            <person name="Kim J.F."/>
            <person name="Kwak M.-J."/>
        </authorList>
    </citation>
    <scope>NUCLEOTIDE SEQUENCE [LARGE SCALE GENOMIC DNA]</scope>
    <source>
        <strain evidence="1 2">BT1</strain>
    </source>
</reference>
<proteinExistence type="predicted"/>
<dbReference type="Proteomes" id="UP000067206">
    <property type="component" value="Chromosome"/>
</dbReference>